<dbReference type="InterPro" id="IPR056882">
    <property type="entry name" value="MOM1_dom"/>
</dbReference>
<organism evidence="4 5">
    <name type="scientific">Trifolium subterraneum</name>
    <name type="common">Subterranean clover</name>
    <dbReference type="NCBI Taxonomy" id="3900"/>
    <lineage>
        <taxon>Eukaryota</taxon>
        <taxon>Viridiplantae</taxon>
        <taxon>Streptophyta</taxon>
        <taxon>Embryophyta</taxon>
        <taxon>Tracheophyta</taxon>
        <taxon>Spermatophyta</taxon>
        <taxon>Magnoliopsida</taxon>
        <taxon>eudicotyledons</taxon>
        <taxon>Gunneridae</taxon>
        <taxon>Pentapetalae</taxon>
        <taxon>rosids</taxon>
        <taxon>fabids</taxon>
        <taxon>Fabales</taxon>
        <taxon>Fabaceae</taxon>
        <taxon>Papilionoideae</taxon>
        <taxon>50 kb inversion clade</taxon>
        <taxon>NPAAA clade</taxon>
        <taxon>Hologalegina</taxon>
        <taxon>IRL clade</taxon>
        <taxon>Trifolieae</taxon>
        <taxon>Trifolium</taxon>
    </lineage>
</organism>
<dbReference type="AlphaFoldDB" id="A0A2Z6NB49"/>
<keyword evidence="1" id="KW-0175">Coiled coil</keyword>
<name>A0A2Z6NB49_TRISU</name>
<protein>
    <recommendedName>
        <fullName evidence="3">MOM1 alpha-helical domain-containing protein</fullName>
    </recommendedName>
</protein>
<feature type="domain" description="MOM1 alpha-helical" evidence="3">
    <location>
        <begin position="160"/>
        <end position="284"/>
    </location>
</feature>
<reference evidence="5" key="1">
    <citation type="journal article" date="2017" name="Front. Plant Sci.">
        <title>Climate Clever Clovers: New Paradigm to Reduce the Environmental Footprint of Ruminants by Breeding Low Methanogenic Forages Utilizing Haplotype Variation.</title>
        <authorList>
            <person name="Kaur P."/>
            <person name="Appels R."/>
            <person name="Bayer P.E."/>
            <person name="Keeble-Gagnere G."/>
            <person name="Wang J."/>
            <person name="Hirakawa H."/>
            <person name="Shirasawa K."/>
            <person name="Vercoe P."/>
            <person name="Stefanova K."/>
            <person name="Durmic Z."/>
            <person name="Nichols P."/>
            <person name="Revell C."/>
            <person name="Isobe S.N."/>
            <person name="Edwards D."/>
            <person name="Erskine W."/>
        </authorList>
    </citation>
    <scope>NUCLEOTIDE SEQUENCE [LARGE SCALE GENOMIC DNA]</scope>
    <source>
        <strain evidence="5">cv. Daliak</strain>
    </source>
</reference>
<evidence type="ECO:0000256" key="1">
    <source>
        <dbReference type="SAM" id="Coils"/>
    </source>
</evidence>
<evidence type="ECO:0000313" key="5">
    <source>
        <dbReference type="Proteomes" id="UP000242715"/>
    </source>
</evidence>
<keyword evidence="5" id="KW-1185">Reference proteome</keyword>
<evidence type="ECO:0000313" key="4">
    <source>
        <dbReference type="EMBL" id="GAU40956.1"/>
    </source>
</evidence>
<evidence type="ECO:0000256" key="2">
    <source>
        <dbReference type="SAM" id="MobiDB-lite"/>
    </source>
</evidence>
<dbReference type="OrthoDB" id="1414316at2759"/>
<dbReference type="InterPro" id="IPR039322">
    <property type="entry name" value="MOM1"/>
</dbReference>
<dbReference type="Proteomes" id="UP000242715">
    <property type="component" value="Unassembled WGS sequence"/>
</dbReference>
<dbReference type="PANTHER" id="PTHR35116">
    <property type="entry name" value="HELICASE PROTEIN MOM1"/>
    <property type="match status" value="1"/>
</dbReference>
<feature type="coiled-coil region" evidence="1">
    <location>
        <begin position="317"/>
        <end position="402"/>
    </location>
</feature>
<evidence type="ECO:0000259" key="3">
    <source>
        <dbReference type="Pfam" id="PF25029"/>
    </source>
</evidence>
<dbReference type="PANTHER" id="PTHR35116:SF2">
    <property type="entry name" value="ATP-DEPENDENT HELICASE FAMILY PROTEIN-RELATED"/>
    <property type="match status" value="1"/>
</dbReference>
<accession>A0A2Z6NB49</accession>
<sequence length="768" mass="86941">MVGGKVDECLKENSLDSNAVSKDYILPDLNVTAEPEYTSTTHDETSGILERVQPDCYREETSQKCIENDKGENLTPKRKSTVMDKFSGVTATLVDDGDHRNSIKRSCCNVVETSTSSKRIRRTSNVARPTSKSTDEKSCARNMEDSSRPQGNNVKDKKIRNQQKSLHLSLKPKLAKLCEILLLPDNVKSMVGKILEYIMNNYCICSEPVTALQAFQLSMCLTAASLLKHKLDTEDSLILAKERLNFECEKYVVDQMNAKFWDLREKFLLPEENSNVTSSPQAFDSSNRVDLNTYIMPYIESTETYVSRNIDESQKRKNQWRKLLQMQLENKKKLKQDIEIKEADFTKRYEIELGAYQKYYVMSKEKLEDYNAEYCKRLAELKRQHEVRLQALETKKLEARQKFRESWTLDEVLETSRECTTSSELGREKAVRLSNTVKSTDYQEKATDQLKSDAGLDRVICISSSDDEAEYQLKDNMVVNESTTSNHQEVVHKTMTENTLSPVTLSKPVNLIQPQEQVQLKPLSPPPSPVIILPNQSNHVSMVMEPIEKMQQLPSSSRFLSSNQDFSNEKKLASNLEVGSRKHQLVQSLRSGFNYLSYQKSGISGQVNNHPMQTDYLKMMLAGAKSNPEFPDASRMLHLQDAGFSHKLQQLPRHLQAGVEIRTPAPHLYATSTFIPCAVPHGMPSRPTKPSCIDSNLLLSGNLQAGGALHNQSYIGGVPHGMPSHHPVAPSNSPASYFSSSLSEWTREHRVVPPYSYSIFQGYAHESK</sequence>
<dbReference type="EMBL" id="DF973835">
    <property type="protein sequence ID" value="GAU40956.1"/>
    <property type="molecule type" value="Genomic_DNA"/>
</dbReference>
<feature type="compositionally biased region" description="Basic and acidic residues" evidence="2">
    <location>
        <begin position="133"/>
        <end position="147"/>
    </location>
</feature>
<proteinExistence type="predicted"/>
<gene>
    <name evidence="4" type="ORF">TSUD_187130</name>
</gene>
<dbReference type="GO" id="GO:0031507">
    <property type="term" value="P:heterochromatin formation"/>
    <property type="evidence" value="ECO:0007669"/>
    <property type="project" value="InterPro"/>
</dbReference>
<dbReference type="Pfam" id="PF25029">
    <property type="entry name" value="MOM1"/>
    <property type="match status" value="1"/>
</dbReference>
<feature type="region of interest" description="Disordered" evidence="2">
    <location>
        <begin position="118"/>
        <end position="162"/>
    </location>
</feature>